<evidence type="ECO:0000256" key="3">
    <source>
        <dbReference type="ARBA" id="ARBA00022845"/>
    </source>
</evidence>
<evidence type="ECO:0000313" key="6">
    <source>
        <dbReference type="EMBL" id="MBC8317929.1"/>
    </source>
</evidence>
<dbReference type="InterPro" id="IPR036107">
    <property type="entry name" value="CsrA_sf"/>
</dbReference>
<dbReference type="GO" id="GO:0006402">
    <property type="term" value="P:mRNA catabolic process"/>
    <property type="evidence" value="ECO:0007669"/>
    <property type="project" value="InterPro"/>
</dbReference>
<evidence type="ECO:0000256" key="5">
    <source>
        <dbReference type="HAMAP-Rule" id="MF_00167"/>
    </source>
</evidence>
<dbReference type="GO" id="GO:0006109">
    <property type="term" value="P:regulation of carbohydrate metabolic process"/>
    <property type="evidence" value="ECO:0007669"/>
    <property type="project" value="InterPro"/>
</dbReference>
<dbReference type="AlphaFoldDB" id="A0A8J6TCA6"/>
<dbReference type="PANTHER" id="PTHR34984">
    <property type="entry name" value="CARBON STORAGE REGULATOR"/>
    <property type="match status" value="1"/>
</dbReference>
<dbReference type="Gene3D" id="2.60.40.4380">
    <property type="entry name" value="Translational regulator CsrA"/>
    <property type="match status" value="1"/>
</dbReference>
<reference evidence="6 7" key="1">
    <citation type="submission" date="2020-08" db="EMBL/GenBank/DDBJ databases">
        <title>Bridging the membrane lipid divide: bacteria of the FCB group superphylum have the potential to synthesize archaeal ether lipids.</title>
        <authorList>
            <person name="Villanueva L."/>
            <person name="Von Meijenfeldt F.A.B."/>
            <person name="Westbye A.B."/>
            <person name="Yadav S."/>
            <person name="Hopmans E.C."/>
            <person name="Dutilh B.E."/>
            <person name="Sinninghe Damste J.S."/>
        </authorList>
    </citation>
    <scope>NUCLEOTIDE SEQUENCE [LARGE SCALE GENOMIC DNA]</scope>
    <source>
        <strain evidence="6">NIOZ-UU47</strain>
    </source>
</reference>
<dbReference type="HAMAP" id="MF_00167">
    <property type="entry name" value="CsrA"/>
    <property type="match status" value="1"/>
</dbReference>
<keyword evidence="4 5" id="KW-0694">RNA-binding</keyword>
<sequence length="77" mass="8663">MLILARKEGEAIIVADNVRIQILETKAGQVKLGIEAPGHITIHREEIYQRIVEENKKAAMETPLDLTSLDDVFPLKK</sequence>
<proteinExistence type="inferred from homology"/>
<dbReference type="EMBL" id="JACNJZ010000115">
    <property type="protein sequence ID" value="MBC8317929.1"/>
    <property type="molecule type" value="Genomic_DNA"/>
</dbReference>
<dbReference type="NCBIfam" id="NF002469">
    <property type="entry name" value="PRK01712.1"/>
    <property type="match status" value="1"/>
</dbReference>
<comment type="similarity">
    <text evidence="5">Belongs to the CsrA/RsmA family.</text>
</comment>
<dbReference type="GO" id="GO:0048027">
    <property type="term" value="F:mRNA 5'-UTR binding"/>
    <property type="evidence" value="ECO:0007669"/>
    <property type="project" value="UniProtKB-UniRule"/>
</dbReference>
<comment type="caution">
    <text evidence="6">The sequence shown here is derived from an EMBL/GenBank/DDBJ whole genome shotgun (WGS) entry which is preliminary data.</text>
</comment>
<evidence type="ECO:0000256" key="2">
    <source>
        <dbReference type="ARBA" id="ARBA00022491"/>
    </source>
</evidence>
<evidence type="ECO:0000313" key="7">
    <source>
        <dbReference type="Proteomes" id="UP000614424"/>
    </source>
</evidence>
<dbReference type="Proteomes" id="UP000614424">
    <property type="component" value="Unassembled WGS sequence"/>
</dbReference>
<dbReference type="GO" id="GO:0005829">
    <property type="term" value="C:cytosol"/>
    <property type="evidence" value="ECO:0007669"/>
    <property type="project" value="TreeGrafter"/>
</dbReference>
<evidence type="ECO:0000256" key="4">
    <source>
        <dbReference type="ARBA" id="ARBA00022884"/>
    </source>
</evidence>
<dbReference type="GO" id="GO:0044781">
    <property type="term" value="P:bacterial-type flagellum organization"/>
    <property type="evidence" value="ECO:0007669"/>
    <property type="project" value="UniProtKB-KW"/>
</dbReference>
<dbReference type="FunFam" id="2.60.40.4380:FF:000002">
    <property type="entry name" value="Translational regulator CsrA"/>
    <property type="match status" value="1"/>
</dbReference>
<dbReference type="GO" id="GO:0045947">
    <property type="term" value="P:negative regulation of translational initiation"/>
    <property type="evidence" value="ECO:0007669"/>
    <property type="project" value="UniProtKB-UniRule"/>
</dbReference>
<keyword evidence="3 5" id="KW-0810">Translation regulation</keyword>
<gene>
    <name evidence="5 6" type="primary">csrA</name>
    <name evidence="6" type="ORF">H8E41_08475</name>
</gene>
<dbReference type="GO" id="GO:1902208">
    <property type="term" value="P:regulation of bacterial-type flagellum assembly"/>
    <property type="evidence" value="ECO:0007669"/>
    <property type="project" value="UniProtKB-UniRule"/>
</dbReference>
<dbReference type="InterPro" id="IPR003751">
    <property type="entry name" value="CsrA"/>
</dbReference>
<keyword evidence="2 5" id="KW-0678">Repressor</keyword>
<organism evidence="6 7">
    <name type="scientific">Candidatus Desulfobia pelagia</name>
    <dbReference type="NCBI Taxonomy" id="2841692"/>
    <lineage>
        <taxon>Bacteria</taxon>
        <taxon>Pseudomonadati</taxon>
        <taxon>Thermodesulfobacteriota</taxon>
        <taxon>Desulfobulbia</taxon>
        <taxon>Desulfobulbales</taxon>
        <taxon>Desulfobulbaceae</taxon>
        <taxon>Candidatus Desulfobia</taxon>
    </lineage>
</organism>
<keyword evidence="1 5" id="KW-0963">Cytoplasm</keyword>
<comment type="function">
    <text evidence="5">A translational regulator that binds mRNA to regulate translation initiation and/or mRNA stability. Usually binds in the 5'-UTR at or near the Shine-Dalgarno sequence preventing ribosome-binding, thus repressing translation. Its main target seems to be the major flagellin gene, while its function is anatagonized by FliW.</text>
</comment>
<dbReference type="Pfam" id="PF02599">
    <property type="entry name" value="CsrA"/>
    <property type="match status" value="1"/>
</dbReference>
<dbReference type="PANTHER" id="PTHR34984:SF1">
    <property type="entry name" value="CARBON STORAGE REGULATOR"/>
    <property type="match status" value="1"/>
</dbReference>
<comment type="subunit">
    <text evidence="5">Homodimer; the beta-strands of each monomer intercalate to form a hydrophobic core, while the alpha-helices form wings that extend away from the core.</text>
</comment>
<evidence type="ECO:0000256" key="1">
    <source>
        <dbReference type="ARBA" id="ARBA00022490"/>
    </source>
</evidence>
<name>A0A8J6TCA6_9BACT</name>
<accession>A0A8J6TCA6</accession>
<protein>
    <recommendedName>
        <fullName evidence="5">Translational regulator CsrA</fullName>
    </recommendedName>
</protein>
<dbReference type="SUPFAM" id="SSF117130">
    <property type="entry name" value="CsrA-like"/>
    <property type="match status" value="1"/>
</dbReference>
<comment type="subcellular location">
    <subcellularLocation>
        <location evidence="5">Cytoplasm</location>
    </subcellularLocation>
</comment>
<keyword evidence="5" id="KW-1005">Bacterial flagellum biogenesis</keyword>
<dbReference type="NCBIfam" id="TIGR00202">
    <property type="entry name" value="csrA"/>
    <property type="match status" value="1"/>
</dbReference>